<proteinExistence type="predicted"/>
<dbReference type="Pfam" id="PF17762">
    <property type="entry name" value="HTH_ParB"/>
    <property type="match status" value="1"/>
</dbReference>
<dbReference type="AlphaFoldDB" id="A0A9X4BYY3"/>
<sequence>MTEHNQYDENQEGTAHHQAPANDLSTFCEIAVASGNTGNVGETNLTWLALDLIEEQVGFNLRDYERPDTVKHIERLALAWERSEQFQPIEVQVVDGHCYVRDGHCRLRAARLAASRGAPIKRLPVIELKGNDQLACVRILTSNEQLKLSIIQRAHGYQRLRDFNWPDEQIASHIGMTDTHVRETLRLLLLPESIQALLEKGIIKPFLALDLWRKYGGASEQIILDAYEVRKREQAELLAKAANAGDEPLATPVQKVDQAQPAPIPEPEIRLTSRHISAPTKRIGKKLITNMTSTMTGISKLMRESAIIDANNGTISVQIPIEEYERFMSISSEVSKHRHDEPAGKPDSENDQQVLGLAS</sequence>
<feature type="domain" description="ParB/Spo0J HTH" evidence="2">
    <location>
        <begin position="148"/>
        <end position="234"/>
    </location>
</feature>
<comment type="caution">
    <text evidence="3">The sequence shown here is derived from an EMBL/GenBank/DDBJ whole genome shotgun (WGS) entry which is preliminary data.</text>
</comment>
<dbReference type="PANTHER" id="PTHR33375">
    <property type="entry name" value="CHROMOSOME-PARTITIONING PROTEIN PARB-RELATED"/>
    <property type="match status" value="1"/>
</dbReference>
<dbReference type="InterPro" id="IPR050336">
    <property type="entry name" value="Chromosome_partition/occlusion"/>
</dbReference>
<evidence type="ECO:0000313" key="3">
    <source>
        <dbReference type="EMBL" id="MDD1007197.1"/>
    </source>
</evidence>
<dbReference type="RefSeq" id="WP_273875638.1">
    <property type="nucleotide sequence ID" value="NZ_JAMDHA010000005.1"/>
</dbReference>
<protein>
    <recommendedName>
        <fullName evidence="2">ParB/Spo0J HTH domain-containing protein</fullName>
    </recommendedName>
</protein>
<dbReference type="Gene3D" id="1.10.10.2830">
    <property type="match status" value="1"/>
</dbReference>
<evidence type="ECO:0000256" key="1">
    <source>
        <dbReference type="SAM" id="MobiDB-lite"/>
    </source>
</evidence>
<evidence type="ECO:0000313" key="4">
    <source>
        <dbReference type="Proteomes" id="UP001148185"/>
    </source>
</evidence>
<dbReference type="Proteomes" id="UP001148185">
    <property type="component" value="Unassembled WGS sequence"/>
</dbReference>
<feature type="compositionally biased region" description="Basic and acidic residues" evidence="1">
    <location>
        <begin position="334"/>
        <end position="348"/>
    </location>
</feature>
<dbReference type="PANTHER" id="PTHR33375:SF1">
    <property type="entry name" value="CHROMOSOME-PARTITIONING PROTEIN PARB-RELATED"/>
    <property type="match status" value="1"/>
</dbReference>
<keyword evidence="4" id="KW-1185">Reference proteome</keyword>
<dbReference type="GO" id="GO:0007059">
    <property type="term" value="P:chromosome segregation"/>
    <property type="evidence" value="ECO:0007669"/>
    <property type="project" value="TreeGrafter"/>
</dbReference>
<dbReference type="SUPFAM" id="SSF109709">
    <property type="entry name" value="KorB DNA-binding domain-like"/>
    <property type="match status" value="1"/>
</dbReference>
<dbReference type="InterPro" id="IPR036086">
    <property type="entry name" value="ParB/Sulfiredoxin_sf"/>
</dbReference>
<dbReference type="SUPFAM" id="SSF110849">
    <property type="entry name" value="ParB/Sulfiredoxin"/>
    <property type="match status" value="1"/>
</dbReference>
<dbReference type="GO" id="GO:0005694">
    <property type="term" value="C:chromosome"/>
    <property type="evidence" value="ECO:0007669"/>
    <property type="project" value="TreeGrafter"/>
</dbReference>
<evidence type="ECO:0000259" key="2">
    <source>
        <dbReference type="Pfam" id="PF17762"/>
    </source>
</evidence>
<dbReference type="InterPro" id="IPR041468">
    <property type="entry name" value="HTH_ParB/Spo0J"/>
</dbReference>
<organism evidence="3 4">
    <name type="scientific">Pseudomonas shahriarae</name>
    <dbReference type="NCBI Taxonomy" id="2745512"/>
    <lineage>
        <taxon>Bacteria</taxon>
        <taxon>Pseudomonadati</taxon>
        <taxon>Pseudomonadota</taxon>
        <taxon>Gammaproteobacteria</taxon>
        <taxon>Pseudomonadales</taxon>
        <taxon>Pseudomonadaceae</taxon>
        <taxon>Pseudomonas</taxon>
    </lineage>
</organism>
<feature type="region of interest" description="Disordered" evidence="1">
    <location>
        <begin position="332"/>
        <end position="359"/>
    </location>
</feature>
<reference evidence="3 4" key="1">
    <citation type="submission" date="2022-05" db="EMBL/GenBank/DDBJ databases">
        <title>Novel Pseudomonas spp. Isolated from a Rainbow Trout Aquaculture Facility.</title>
        <authorList>
            <person name="Testerman T."/>
            <person name="Graf J."/>
        </authorList>
    </citation>
    <scope>NUCLEOTIDE SEQUENCE [LARGE SCALE GENOMIC DNA]</scope>
    <source>
        <strain evidence="3 4">ID1042</strain>
    </source>
</reference>
<name>A0A9X4BYY3_9PSED</name>
<accession>A0A9X4BYY3</accession>
<gene>
    <name evidence="3" type="ORF">M5G27_06850</name>
</gene>
<dbReference type="EMBL" id="JAMDHA010000005">
    <property type="protein sequence ID" value="MDD1007197.1"/>
    <property type="molecule type" value="Genomic_DNA"/>
</dbReference>